<evidence type="ECO:0000313" key="2">
    <source>
        <dbReference type="EMBL" id="MBU4683721.1"/>
    </source>
</evidence>
<dbReference type="Proteomes" id="UP000686327">
    <property type="component" value="Unassembled WGS sequence"/>
</dbReference>
<dbReference type="CDD" id="cd00093">
    <property type="entry name" value="HTH_XRE"/>
    <property type="match status" value="1"/>
</dbReference>
<evidence type="ECO:0000313" key="3">
    <source>
        <dbReference type="Proteomes" id="UP000686327"/>
    </source>
</evidence>
<name>A0ABS6DKH0_9ENTR</name>
<dbReference type="PROSITE" id="PS50943">
    <property type="entry name" value="HTH_CROC1"/>
    <property type="match status" value="1"/>
</dbReference>
<dbReference type="Pfam" id="PF01381">
    <property type="entry name" value="HTH_3"/>
    <property type="match status" value="1"/>
</dbReference>
<comment type="caution">
    <text evidence="2">The sequence shown here is derived from an EMBL/GenBank/DDBJ whole genome shotgun (WGS) entry which is preliminary data.</text>
</comment>
<reference evidence="3" key="2">
    <citation type="submission" date="2023-07" db="EMBL/GenBank/DDBJ databases">
        <title>Cedecea davisae an AmpC producer and its therapeutic implications.</title>
        <authorList>
            <person name="Notter J."/>
        </authorList>
    </citation>
    <scope>NUCLEOTIDE SEQUENCE [LARGE SCALE GENOMIC DNA]</scope>
    <source>
        <strain evidence="3">1</strain>
    </source>
</reference>
<sequence>MWNKELKIKQVDKIIADTGSQRTVARPRRGWLHLVRTALDMSTRALAERVSLSQPRISLIEKGEVDGSLTLNTLEKVADGLGCELVYYLVPKEGKTLEQLRKDQAERKADWINNYSEIQMRLEEQPTEYGFQAANKDRLRDELLREWRRDFWDMK</sequence>
<dbReference type="RefSeq" id="WP_216376677.1">
    <property type="nucleotide sequence ID" value="NZ_JAGRYT010000017.1"/>
</dbReference>
<accession>A0ABS6DKH0</accession>
<evidence type="ECO:0000259" key="1">
    <source>
        <dbReference type="PROSITE" id="PS50943"/>
    </source>
</evidence>
<proteinExistence type="predicted"/>
<gene>
    <name evidence="2" type="ORF">KC222_17065</name>
</gene>
<dbReference type="EMBL" id="JAGRYU010000031">
    <property type="protein sequence ID" value="MBU4683721.1"/>
    <property type="molecule type" value="Genomic_DNA"/>
</dbReference>
<dbReference type="NCBIfam" id="TIGR02612">
    <property type="entry name" value="mob_myst_A"/>
    <property type="match status" value="1"/>
</dbReference>
<protein>
    <submittedName>
        <fullName evidence="2">Mobile mystery protein A</fullName>
    </submittedName>
</protein>
<feature type="domain" description="HTH cro/C1-type" evidence="1">
    <location>
        <begin position="32"/>
        <end position="88"/>
    </location>
</feature>
<dbReference type="SMART" id="SM00530">
    <property type="entry name" value="HTH_XRE"/>
    <property type="match status" value="1"/>
</dbReference>
<dbReference type="InterPro" id="IPR001387">
    <property type="entry name" value="Cro/C1-type_HTH"/>
</dbReference>
<reference evidence="2 3" key="1">
    <citation type="submission" date="2021-04" db="EMBL/GenBank/DDBJ databases">
        <authorList>
            <person name="Seiffert S.N."/>
        </authorList>
    </citation>
    <scope>NUCLEOTIDE SEQUENCE [LARGE SCALE GENOMIC DNA]</scope>
    <source>
        <strain evidence="2 3">1</strain>
    </source>
</reference>
<keyword evidence="3" id="KW-1185">Reference proteome</keyword>
<organism evidence="2 3">
    <name type="scientific">Cedecea davisae</name>
    <dbReference type="NCBI Taxonomy" id="158484"/>
    <lineage>
        <taxon>Bacteria</taxon>
        <taxon>Pseudomonadati</taxon>
        <taxon>Pseudomonadota</taxon>
        <taxon>Gammaproteobacteria</taxon>
        <taxon>Enterobacterales</taxon>
        <taxon>Enterobacteriaceae</taxon>
        <taxon>Cedecea</taxon>
    </lineage>
</organism>
<dbReference type="InterPro" id="IPR013435">
    <property type="entry name" value="Mobile_mystery_prot_A"/>
</dbReference>